<evidence type="ECO:0000313" key="7">
    <source>
        <dbReference type="EMBL" id="RID82719.1"/>
    </source>
</evidence>
<sequence length="500" mass="56104">MKFKTSKTLIPPAKERPQKKNKDIALNEEALRKLFTKCIDIQFSSLQYNQHTITLIYCMGLVNTDMLYQVVPKRFEDFFTHLKGEVTLDSLQQLSLPSLQLVKEEEQATDAIFEGKLLFIVQEQNLIMSVDIADRPERQPEETATEVSVKGPRDNFIENITVNYALIRKRLRTTTLVGEAFEIGKRSKTKVSLLYMEDIANKEFLQQIRQKLQSIDIDGLLSGTQLEELINDSPYSVLPRHDYTGRPDFAVESLLNGRFVLLIDGISYAYITPVNLFYLLKSAEDKEYNYLYNSFERLLRILGISIAAFLPGFWVALTAFHQNQLPLTLLATVLESRRGVPFPTALEAILMLLLFELFREAGMRLPLAVGQTLSVVGGLIIGDAAISAGLTSPAMLVVIAGSTVATFTLVNQSLVGTVSLARFFVIFLVSLFGFVGFFVSIFLIGTYVAKIRTFGVPYLALATQLNMKNILKAVFRLPAQKKDTRPSALKPHDPTQEGEP</sequence>
<evidence type="ECO:0000256" key="1">
    <source>
        <dbReference type="ARBA" id="ARBA00004141"/>
    </source>
</evidence>
<keyword evidence="6" id="KW-1133">Transmembrane helix</keyword>
<comment type="subcellular location">
    <subcellularLocation>
        <location evidence="4">Cell membrane</location>
    </subcellularLocation>
    <subcellularLocation>
        <location evidence="1">Membrane</location>
        <topology evidence="1">Multi-pass membrane protein</topology>
    </subcellularLocation>
</comment>
<dbReference type="Proteomes" id="UP000266016">
    <property type="component" value="Unassembled WGS sequence"/>
</dbReference>
<dbReference type="Pfam" id="PF03323">
    <property type="entry name" value="GerA"/>
    <property type="match status" value="1"/>
</dbReference>
<keyword evidence="6" id="KW-0812">Transmembrane</keyword>
<dbReference type="PANTHER" id="PTHR22550">
    <property type="entry name" value="SPORE GERMINATION PROTEIN"/>
    <property type="match status" value="1"/>
</dbReference>
<evidence type="ECO:0000256" key="3">
    <source>
        <dbReference type="ARBA" id="ARBA00023136"/>
    </source>
</evidence>
<proteinExistence type="inferred from homology"/>
<feature type="transmembrane region" description="Helical" evidence="6">
    <location>
        <begin position="259"/>
        <end position="280"/>
    </location>
</feature>
<comment type="similarity">
    <text evidence="2 4">Belongs to the GerABKA family.</text>
</comment>
<dbReference type="GO" id="GO:0009847">
    <property type="term" value="P:spore germination"/>
    <property type="evidence" value="ECO:0007669"/>
    <property type="project" value="UniProtKB-UniRule"/>
</dbReference>
<dbReference type="GO" id="GO:0005886">
    <property type="term" value="C:plasma membrane"/>
    <property type="evidence" value="ECO:0007669"/>
    <property type="project" value="UniProtKB-SubCell"/>
</dbReference>
<dbReference type="RefSeq" id="WP_119118444.1">
    <property type="nucleotide sequence ID" value="NZ_QWVS01000043.1"/>
</dbReference>
<name>A0A398AYH1_9BACI</name>
<feature type="transmembrane region" description="Helical" evidence="6">
    <location>
        <begin position="340"/>
        <end position="358"/>
    </location>
</feature>
<feature type="transmembrane region" description="Helical" evidence="6">
    <location>
        <begin position="392"/>
        <end position="411"/>
    </location>
</feature>
<gene>
    <name evidence="7" type="ORF">D1953_17435</name>
</gene>
<feature type="transmembrane region" description="Helical" evidence="6">
    <location>
        <begin position="423"/>
        <end position="449"/>
    </location>
</feature>
<dbReference type="AlphaFoldDB" id="A0A398AYH1"/>
<evidence type="ECO:0000256" key="2">
    <source>
        <dbReference type="ARBA" id="ARBA00005278"/>
    </source>
</evidence>
<dbReference type="PANTHER" id="PTHR22550:SF5">
    <property type="entry name" value="LEUCINE ZIPPER PROTEIN 4"/>
    <property type="match status" value="1"/>
</dbReference>
<feature type="transmembrane region" description="Helical" evidence="6">
    <location>
        <begin position="365"/>
        <end position="386"/>
    </location>
</feature>
<keyword evidence="3 4" id="KW-0472">Membrane</keyword>
<reference evidence="7" key="1">
    <citation type="submission" date="2018-08" db="EMBL/GenBank/DDBJ databases">
        <title>Bacillus jemisoniae sp. nov., Bacillus chryseoplanitiae sp. nov., Bacillus resnikiae sp. nov., and Bacillus frankliniae sp. nov., isolated from Viking spacecraft and associated surfaces.</title>
        <authorList>
            <person name="Seuylemezian A."/>
            <person name="Vaishampayan P."/>
        </authorList>
    </citation>
    <scope>NUCLEOTIDE SEQUENCE [LARGE SCALE GENOMIC DNA]</scope>
    <source>
        <strain evidence="7">MA001</strain>
    </source>
</reference>
<evidence type="ECO:0000256" key="5">
    <source>
        <dbReference type="SAM" id="MobiDB-lite"/>
    </source>
</evidence>
<feature type="transmembrane region" description="Helical" evidence="6">
    <location>
        <begin position="301"/>
        <end position="320"/>
    </location>
</feature>
<dbReference type="InterPro" id="IPR004995">
    <property type="entry name" value="Spore_Ger"/>
</dbReference>
<evidence type="ECO:0000313" key="8">
    <source>
        <dbReference type="Proteomes" id="UP000266016"/>
    </source>
</evidence>
<feature type="region of interest" description="Disordered" evidence="5">
    <location>
        <begin position="1"/>
        <end position="21"/>
    </location>
</feature>
<organism evidence="7 8">
    <name type="scientific">Peribacillus asahii</name>
    <dbReference type="NCBI Taxonomy" id="228899"/>
    <lineage>
        <taxon>Bacteria</taxon>
        <taxon>Bacillati</taxon>
        <taxon>Bacillota</taxon>
        <taxon>Bacilli</taxon>
        <taxon>Bacillales</taxon>
        <taxon>Bacillaceae</taxon>
        <taxon>Peribacillus</taxon>
    </lineage>
</organism>
<dbReference type="InterPro" id="IPR050768">
    <property type="entry name" value="UPF0353/GerABKA_families"/>
</dbReference>
<dbReference type="EMBL" id="QWVS01000043">
    <property type="protein sequence ID" value="RID82719.1"/>
    <property type="molecule type" value="Genomic_DNA"/>
</dbReference>
<keyword evidence="8" id="KW-1185">Reference proteome</keyword>
<accession>A0A398AYH1</accession>
<evidence type="ECO:0000256" key="6">
    <source>
        <dbReference type="SAM" id="Phobius"/>
    </source>
</evidence>
<comment type="caution">
    <text evidence="7">The sequence shown here is derived from an EMBL/GenBank/DDBJ whole genome shotgun (WGS) entry which is preliminary data.</text>
</comment>
<dbReference type="PIRSF" id="PIRSF005690">
    <property type="entry name" value="GerBA"/>
    <property type="match status" value="1"/>
</dbReference>
<evidence type="ECO:0000256" key="4">
    <source>
        <dbReference type="PIRNR" id="PIRNR005690"/>
    </source>
</evidence>
<protein>
    <submittedName>
        <fullName evidence="7">Spore germination protein</fullName>
    </submittedName>
</protein>